<keyword evidence="1" id="KW-0812">Transmembrane</keyword>
<dbReference type="AlphaFoldDB" id="A0A381NB29"/>
<gene>
    <name evidence="2" type="ORF">METZ01_LOCUS3607</name>
</gene>
<protein>
    <submittedName>
        <fullName evidence="2">Uncharacterized protein</fullName>
    </submittedName>
</protein>
<evidence type="ECO:0000256" key="1">
    <source>
        <dbReference type="SAM" id="Phobius"/>
    </source>
</evidence>
<organism evidence="2">
    <name type="scientific">marine metagenome</name>
    <dbReference type="NCBI Taxonomy" id="408172"/>
    <lineage>
        <taxon>unclassified sequences</taxon>
        <taxon>metagenomes</taxon>
        <taxon>ecological metagenomes</taxon>
    </lineage>
</organism>
<dbReference type="EMBL" id="UINC01000187">
    <property type="protein sequence ID" value="SUZ50753.1"/>
    <property type="molecule type" value="Genomic_DNA"/>
</dbReference>
<keyword evidence="1" id="KW-1133">Transmembrane helix</keyword>
<sequence>MSSFDVMLFEEDAYRGETSVATYVLKVLGVAFICIAEMIQVVKIMRSRKTKNLSTASYALKSFAFLFLGVQSSIDVSTGELYEIGWLCVYWIAFIAEAGLALFITANKWN</sequence>
<feature type="transmembrane region" description="Helical" evidence="1">
    <location>
        <begin position="20"/>
        <end position="41"/>
    </location>
</feature>
<name>A0A381NB29_9ZZZZ</name>
<feature type="transmembrane region" description="Helical" evidence="1">
    <location>
        <begin position="84"/>
        <end position="104"/>
    </location>
</feature>
<feature type="transmembrane region" description="Helical" evidence="1">
    <location>
        <begin position="53"/>
        <end position="72"/>
    </location>
</feature>
<evidence type="ECO:0000313" key="2">
    <source>
        <dbReference type="EMBL" id="SUZ50753.1"/>
    </source>
</evidence>
<keyword evidence="1" id="KW-0472">Membrane</keyword>
<reference evidence="2" key="1">
    <citation type="submission" date="2018-05" db="EMBL/GenBank/DDBJ databases">
        <authorList>
            <person name="Lanie J.A."/>
            <person name="Ng W.-L."/>
            <person name="Kazmierczak K.M."/>
            <person name="Andrzejewski T.M."/>
            <person name="Davidsen T.M."/>
            <person name="Wayne K.J."/>
            <person name="Tettelin H."/>
            <person name="Glass J.I."/>
            <person name="Rusch D."/>
            <person name="Podicherti R."/>
            <person name="Tsui H.-C.T."/>
            <person name="Winkler M.E."/>
        </authorList>
    </citation>
    <scope>NUCLEOTIDE SEQUENCE</scope>
</reference>
<accession>A0A381NB29</accession>
<proteinExistence type="predicted"/>